<dbReference type="GO" id="GO:0018860">
    <property type="term" value="F:anthranilate-CoA ligase activity"/>
    <property type="evidence" value="ECO:0007669"/>
    <property type="project" value="UniProtKB-EC"/>
</dbReference>
<name>A0A5K1K5G8_9APHY</name>
<dbReference type="AlphaFoldDB" id="A0A5K1K5G8"/>
<proteinExistence type="predicted"/>
<dbReference type="EC" id="6.2.1.32" evidence="2"/>
<dbReference type="Pfam" id="PF17667">
    <property type="entry name" value="Pkinase_fungal"/>
    <property type="match status" value="1"/>
</dbReference>
<keyword evidence="2" id="KW-0436">Ligase</keyword>
<dbReference type="EMBL" id="LR729158">
    <property type="protein sequence ID" value="VWP01173.1"/>
    <property type="molecule type" value="Genomic_DNA"/>
</dbReference>
<feature type="domain" description="Fungal-type protein kinase" evidence="1">
    <location>
        <begin position="200"/>
        <end position="417"/>
    </location>
</feature>
<evidence type="ECO:0000259" key="1">
    <source>
        <dbReference type="Pfam" id="PF17667"/>
    </source>
</evidence>
<evidence type="ECO:0000313" key="2">
    <source>
        <dbReference type="EMBL" id="VWP01173.1"/>
    </source>
</evidence>
<organism evidence="2">
    <name type="scientific">Ganoderma boninense</name>
    <dbReference type="NCBI Taxonomy" id="34458"/>
    <lineage>
        <taxon>Eukaryota</taxon>
        <taxon>Fungi</taxon>
        <taxon>Dikarya</taxon>
        <taxon>Basidiomycota</taxon>
        <taxon>Agaricomycotina</taxon>
        <taxon>Agaricomycetes</taxon>
        <taxon>Polyporales</taxon>
        <taxon>Polyporaceae</taxon>
        <taxon>Ganoderma</taxon>
    </lineage>
</organism>
<accession>A0A5K1K5G8</accession>
<gene>
    <name evidence="2" type="primary">Q9I4X3</name>
</gene>
<reference evidence="2" key="1">
    <citation type="submission" date="2019-10" db="EMBL/GenBank/DDBJ databases">
        <authorList>
            <person name="Nor Muhammad N."/>
        </authorList>
    </citation>
    <scope>NUCLEOTIDE SEQUENCE</scope>
</reference>
<dbReference type="InterPro" id="IPR040976">
    <property type="entry name" value="Pkinase_fungal"/>
</dbReference>
<protein>
    <submittedName>
        <fullName evidence="2">Anthranilate--CoA ligase (EC)</fullName>
        <ecNumber evidence="2">6.2.1.32</ecNumber>
    </submittedName>
</protein>
<sequence>MAHPSPTGPGRCIYNVPLALEQPLQPLRAKYRNLELVDTSQTQTVGPMPVPAFLDEFMPVDKPLSTSGMRASRRAFNSVPEKADTPSGIYQPLIAAMNTKTKHKARCPGFVFLNASERTPFPERLGHMKPHICCYTTENSEMIQGSDPGLRAELGYAELFIEVKSHPSHDFFVDPPDAADPNRRAAHDFLARSDTQVDTHRDRAFGQHLAYIAEIFAYQHRTFLFSISLSGSRARLLRWDRAGCVVTESFDIRKQPQLLCDFLWRFSHMPDAGRGHDPTVERASIEEEAIFVEAITRKVQTQLALNGPADGGKLEQAVSEHYERGHVVAIHVLERRRVSAKHPIRRFIVSRPVASSLRPFGKGTKGFWAVEPSTGSVVFLKDTWRLPPHSVSEGDTIHLLRRNSVNHVPSVICHGDVPDFLPDMAYTFKPSEIQATMTDEFCGDVWPQEML</sequence>